<evidence type="ECO:0000313" key="2">
    <source>
        <dbReference type="Proteomes" id="UP000574931"/>
    </source>
</evidence>
<dbReference type="AlphaFoldDB" id="A0A849L010"/>
<accession>A0A849L010</accession>
<keyword evidence="2" id="KW-1185">Reference proteome</keyword>
<dbReference type="EMBL" id="JABFCY010000075">
    <property type="protein sequence ID" value="NNU63662.1"/>
    <property type="molecule type" value="Genomic_DNA"/>
</dbReference>
<feature type="non-terminal residue" evidence="1">
    <location>
        <position position="1"/>
    </location>
</feature>
<protein>
    <submittedName>
        <fullName evidence="1">Uncharacterized protein</fullName>
    </submittedName>
</protein>
<feature type="non-terminal residue" evidence="1">
    <location>
        <position position="85"/>
    </location>
</feature>
<name>A0A849L010_9HYPH</name>
<gene>
    <name evidence="1" type="ORF">HKX02_25945</name>
</gene>
<comment type="caution">
    <text evidence="1">The sequence shown here is derived from an EMBL/GenBank/DDBJ whole genome shotgun (WGS) entry which is preliminary data.</text>
</comment>
<dbReference type="Proteomes" id="UP000574931">
    <property type="component" value="Unassembled WGS sequence"/>
</dbReference>
<proteinExistence type="predicted"/>
<organism evidence="1 2">
    <name type="scientific">Ochrobactrum soli</name>
    <dbReference type="NCBI Taxonomy" id="2448455"/>
    <lineage>
        <taxon>Bacteria</taxon>
        <taxon>Pseudomonadati</taxon>
        <taxon>Pseudomonadota</taxon>
        <taxon>Alphaproteobacteria</taxon>
        <taxon>Hyphomicrobiales</taxon>
        <taxon>Brucellaceae</taxon>
        <taxon>Brucella/Ochrobactrum group</taxon>
        <taxon>Ochrobactrum</taxon>
    </lineage>
</organism>
<reference evidence="1 2" key="1">
    <citation type="submission" date="2020-05" db="EMBL/GenBank/DDBJ databases">
        <title>Draft Genome Sequence of Ochrobactrum soli Isolated from Stable Fly Gut.</title>
        <authorList>
            <person name="Pileggi M.T."/>
            <person name="Vazhakkala L.J."/>
            <person name="Wong C.N."/>
        </authorList>
    </citation>
    <scope>NUCLEOTIDE SEQUENCE [LARGE SCALE GENOMIC DNA]</scope>
    <source>
        <strain evidence="1 2">MTP-C0764</strain>
    </source>
</reference>
<evidence type="ECO:0000313" key="1">
    <source>
        <dbReference type="EMBL" id="NNU63662.1"/>
    </source>
</evidence>
<sequence>PVKKTKARHQWKKELQDRPFYIDYQGSQATVYWQKRNEMRIEKGAKLAEEIPYNKDGSLGFSARLGEKIRQDHQAAIKDHCTIEE</sequence>